<reference evidence="2" key="1">
    <citation type="submission" date="2020-01" db="EMBL/GenBank/DDBJ databases">
        <authorList>
            <person name="Mishra B."/>
        </authorList>
    </citation>
    <scope>NUCLEOTIDE SEQUENCE [LARGE SCALE GENOMIC DNA]</scope>
</reference>
<dbReference type="Pfam" id="PF07734">
    <property type="entry name" value="FBA_1"/>
    <property type="match status" value="1"/>
</dbReference>
<dbReference type="OrthoDB" id="1748835at2759"/>
<sequence length="115" mass="13096">MSDLDDLAGEILFRVPLTSLTAVRSTCRNWNALSKNQIVGKRATSSKQFIVFVLMGFRVHSMKFELQRIHNDVNMVDPSIKQVSIFDQVKISKVLHCHGLLLCVVEDENRVGTYF</sequence>
<dbReference type="EMBL" id="CACVBM020001473">
    <property type="protein sequence ID" value="CAA7051260.1"/>
    <property type="molecule type" value="Genomic_DNA"/>
</dbReference>
<name>A0A6D2K3W6_9BRAS</name>
<evidence type="ECO:0000313" key="2">
    <source>
        <dbReference type="EMBL" id="CAA7051260.1"/>
    </source>
</evidence>
<dbReference type="SMART" id="SM00256">
    <property type="entry name" value="FBOX"/>
    <property type="match status" value="1"/>
</dbReference>
<dbReference type="InterPro" id="IPR036047">
    <property type="entry name" value="F-box-like_dom_sf"/>
</dbReference>
<keyword evidence="3" id="KW-1185">Reference proteome</keyword>
<dbReference type="SUPFAM" id="SSF81383">
    <property type="entry name" value="F-box domain"/>
    <property type="match status" value="1"/>
</dbReference>
<organism evidence="2 3">
    <name type="scientific">Microthlaspi erraticum</name>
    <dbReference type="NCBI Taxonomy" id="1685480"/>
    <lineage>
        <taxon>Eukaryota</taxon>
        <taxon>Viridiplantae</taxon>
        <taxon>Streptophyta</taxon>
        <taxon>Embryophyta</taxon>
        <taxon>Tracheophyta</taxon>
        <taxon>Spermatophyta</taxon>
        <taxon>Magnoliopsida</taxon>
        <taxon>eudicotyledons</taxon>
        <taxon>Gunneridae</taxon>
        <taxon>Pentapetalae</taxon>
        <taxon>rosids</taxon>
        <taxon>malvids</taxon>
        <taxon>Brassicales</taxon>
        <taxon>Brassicaceae</taxon>
        <taxon>Coluteocarpeae</taxon>
        <taxon>Microthlaspi</taxon>
    </lineage>
</organism>
<dbReference type="Proteomes" id="UP000467841">
    <property type="component" value="Unassembled WGS sequence"/>
</dbReference>
<feature type="domain" description="F-box" evidence="1">
    <location>
        <begin position="4"/>
        <end position="43"/>
    </location>
</feature>
<dbReference type="InterPro" id="IPR001810">
    <property type="entry name" value="F-box_dom"/>
</dbReference>
<evidence type="ECO:0000259" key="1">
    <source>
        <dbReference type="SMART" id="SM00256"/>
    </source>
</evidence>
<dbReference type="Pfam" id="PF00646">
    <property type="entry name" value="F-box"/>
    <property type="match status" value="1"/>
</dbReference>
<protein>
    <recommendedName>
        <fullName evidence="1">F-box domain-containing protein</fullName>
    </recommendedName>
</protein>
<gene>
    <name evidence="2" type="ORF">MERR_LOCUS38495</name>
</gene>
<dbReference type="AlphaFoldDB" id="A0A6D2K3W6"/>
<accession>A0A6D2K3W6</accession>
<proteinExistence type="predicted"/>
<comment type="caution">
    <text evidence="2">The sequence shown here is derived from an EMBL/GenBank/DDBJ whole genome shotgun (WGS) entry which is preliminary data.</text>
</comment>
<evidence type="ECO:0000313" key="3">
    <source>
        <dbReference type="Proteomes" id="UP000467841"/>
    </source>
</evidence>
<dbReference type="InterPro" id="IPR006527">
    <property type="entry name" value="F-box-assoc_dom_typ1"/>
</dbReference>